<organism evidence="1 2">
    <name type="scientific">Bythopirellula goksoeyrii</name>
    <dbReference type="NCBI Taxonomy" id="1400387"/>
    <lineage>
        <taxon>Bacteria</taxon>
        <taxon>Pseudomonadati</taxon>
        <taxon>Planctomycetota</taxon>
        <taxon>Planctomycetia</taxon>
        <taxon>Pirellulales</taxon>
        <taxon>Lacipirellulaceae</taxon>
        <taxon>Bythopirellula</taxon>
    </lineage>
</organism>
<dbReference type="Proteomes" id="UP000323917">
    <property type="component" value="Chromosome"/>
</dbReference>
<protein>
    <submittedName>
        <fullName evidence="1">Uncharacterized protein</fullName>
    </submittedName>
</protein>
<name>A0A5B9QDK6_9BACT</name>
<keyword evidence="2" id="KW-1185">Reference proteome</keyword>
<dbReference type="KEGG" id="bgok:Pr1d_23160"/>
<dbReference type="AlphaFoldDB" id="A0A5B9QDK6"/>
<reference evidence="1 2" key="1">
    <citation type="submission" date="2019-08" db="EMBL/GenBank/DDBJ databases">
        <title>Deep-cultivation of Planctomycetes and their phenomic and genomic characterization uncovers novel biology.</title>
        <authorList>
            <person name="Wiegand S."/>
            <person name="Jogler M."/>
            <person name="Boedeker C."/>
            <person name="Pinto D."/>
            <person name="Vollmers J."/>
            <person name="Rivas-Marin E."/>
            <person name="Kohn T."/>
            <person name="Peeters S.H."/>
            <person name="Heuer A."/>
            <person name="Rast P."/>
            <person name="Oberbeckmann S."/>
            <person name="Bunk B."/>
            <person name="Jeske O."/>
            <person name="Meyerdierks A."/>
            <person name="Storesund J.E."/>
            <person name="Kallscheuer N."/>
            <person name="Luecker S."/>
            <person name="Lage O.M."/>
            <person name="Pohl T."/>
            <person name="Merkel B.J."/>
            <person name="Hornburger P."/>
            <person name="Mueller R.-W."/>
            <person name="Bruemmer F."/>
            <person name="Labrenz M."/>
            <person name="Spormann A.M."/>
            <person name="Op den Camp H."/>
            <person name="Overmann J."/>
            <person name="Amann R."/>
            <person name="Jetten M.S.M."/>
            <person name="Mascher T."/>
            <person name="Medema M.H."/>
            <person name="Devos D.P."/>
            <person name="Kaster A.-K."/>
            <person name="Ovreas L."/>
            <person name="Rohde M."/>
            <person name="Galperin M.Y."/>
            <person name="Jogler C."/>
        </authorList>
    </citation>
    <scope>NUCLEOTIDE SEQUENCE [LARGE SCALE GENOMIC DNA]</scope>
    <source>
        <strain evidence="1 2">Pr1d</strain>
    </source>
</reference>
<dbReference type="EMBL" id="CP042913">
    <property type="protein sequence ID" value="QEG35026.1"/>
    <property type="molecule type" value="Genomic_DNA"/>
</dbReference>
<proteinExistence type="predicted"/>
<accession>A0A5B9QDK6</accession>
<sequence>MCRPILTQAGESATTPQLAKSEEYHWSPAFRLLAYQVGSTSLPSHLLVGGKLKLELQRSPQSEVWSGRLESKY</sequence>
<evidence type="ECO:0000313" key="1">
    <source>
        <dbReference type="EMBL" id="QEG35026.1"/>
    </source>
</evidence>
<evidence type="ECO:0000313" key="2">
    <source>
        <dbReference type="Proteomes" id="UP000323917"/>
    </source>
</evidence>
<gene>
    <name evidence="1" type="ORF">Pr1d_23160</name>
</gene>